<evidence type="ECO:0000256" key="11">
    <source>
        <dbReference type="RuleBase" id="RU003357"/>
    </source>
</evidence>
<feature type="domain" description="TonB-dependent receptor plug" evidence="14">
    <location>
        <begin position="37"/>
        <end position="144"/>
    </location>
</feature>
<dbReference type="EMBL" id="JALKHS010000018">
    <property type="protein sequence ID" value="MCK0533038.1"/>
    <property type="molecule type" value="Genomic_DNA"/>
</dbReference>
<dbReference type="InterPro" id="IPR036942">
    <property type="entry name" value="Beta-barrel_TonB_sf"/>
</dbReference>
<dbReference type="PANTHER" id="PTHR30069:SF29">
    <property type="entry name" value="HEMOGLOBIN AND HEMOGLOBIN-HAPTOGLOBIN-BINDING PROTEIN 1-RELATED"/>
    <property type="match status" value="1"/>
</dbReference>
<dbReference type="Pfam" id="PF07715">
    <property type="entry name" value="Plug"/>
    <property type="match status" value="1"/>
</dbReference>
<evidence type="ECO:0000256" key="1">
    <source>
        <dbReference type="ARBA" id="ARBA00004571"/>
    </source>
</evidence>
<evidence type="ECO:0000256" key="5">
    <source>
        <dbReference type="ARBA" id="ARBA00022729"/>
    </source>
</evidence>
<comment type="similarity">
    <text evidence="10 11">Belongs to the TonB-dependent receptor family.</text>
</comment>
<keyword evidence="2 10" id="KW-0813">Transport</keyword>
<gene>
    <name evidence="15" type="ORF">MU848_15725</name>
</gene>
<dbReference type="InterPro" id="IPR039426">
    <property type="entry name" value="TonB-dep_rcpt-like"/>
</dbReference>
<feature type="domain" description="TonB-dependent receptor-like beta-barrel" evidence="13">
    <location>
        <begin position="206"/>
        <end position="596"/>
    </location>
</feature>
<keyword evidence="3 10" id="KW-1134">Transmembrane beta strand</keyword>
<dbReference type="Gene3D" id="2.40.170.20">
    <property type="entry name" value="TonB-dependent receptor, beta-barrel domain"/>
    <property type="match status" value="1"/>
</dbReference>
<dbReference type="Gene3D" id="2.170.130.10">
    <property type="entry name" value="TonB-dependent receptor, plug domain"/>
    <property type="match status" value="1"/>
</dbReference>
<keyword evidence="5 12" id="KW-0732">Signal</keyword>
<evidence type="ECO:0000256" key="9">
    <source>
        <dbReference type="ARBA" id="ARBA00023237"/>
    </source>
</evidence>
<comment type="subcellular location">
    <subcellularLocation>
        <location evidence="1 10">Cell outer membrane</location>
        <topology evidence="1 10">Multi-pass membrane protein</topology>
    </subcellularLocation>
</comment>
<comment type="caution">
    <text evidence="15">The sequence shown here is derived from an EMBL/GenBank/DDBJ whole genome shotgun (WGS) entry which is preliminary data.</text>
</comment>
<dbReference type="PANTHER" id="PTHR30069">
    <property type="entry name" value="TONB-DEPENDENT OUTER MEMBRANE RECEPTOR"/>
    <property type="match status" value="1"/>
</dbReference>
<dbReference type="Pfam" id="PF00593">
    <property type="entry name" value="TonB_dep_Rec_b-barrel"/>
    <property type="match status" value="1"/>
</dbReference>
<evidence type="ECO:0000313" key="15">
    <source>
        <dbReference type="EMBL" id="MCK0533038.1"/>
    </source>
</evidence>
<evidence type="ECO:0000256" key="12">
    <source>
        <dbReference type="SAM" id="SignalP"/>
    </source>
</evidence>
<evidence type="ECO:0000256" key="10">
    <source>
        <dbReference type="PROSITE-ProRule" id="PRU01360"/>
    </source>
</evidence>
<dbReference type="PROSITE" id="PS52016">
    <property type="entry name" value="TONB_DEPENDENT_REC_3"/>
    <property type="match status" value="1"/>
</dbReference>
<feature type="chain" id="PRO_5045091160" evidence="12">
    <location>
        <begin position="20"/>
        <end position="622"/>
    </location>
</feature>
<name>A0ABT0E105_9SPHN</name>
<evidence type="ECO:0000256" key="6">
    <source>
        <dbReference type="ARBA" id="ARBA00023077"/>
    </source>
</evidence>
<accession>A0ABT0E105</accession>
<sequence length="622" mass="67204">MIRTGISLLALLAATPALAEDADEIVVTALGIEQPTDEVGQAVTVIDEKTIETRQNVSIADLLITTPGVRFNRADAVGGVTGISIRGAETTQTLVLLDGVKINDPSVIGDAYDFGNLLTGNIRRIEILRGSNSVVYGSQAIGGVVNIMSAEPGEGFGGSASVDYGYADTLNAKADISGSTGIASGSAGVAYFRTDGISAAQGGTEKDGYENIATHAKLKLAFTDNLSLDLRGYYIHADLDTDIFFGAPAESTDSSKLDQYVGYAGLNLSSFDGKLTQRAAVTWFRNDRDYFFAPSSAPDYGYSGTNLRFEYEGVYQPVDQAKLVFGYEHERPKYDSFFYDFFTGDKVVSGAEVNIDSVYALAVVKPFVGLSVTGGVRHDDHSQFGGATTFGANANYTPNEGRTNIRASYGEGFRAPSLYQIYDATYGNLDLKPERSKSYDIGFDQSLDEGRAMISVTAFRRDTRDQIYFDGFALPFGRYVNLTRTRAKGVEAALTLKPVDALTVVAAYSYIDAIDRSEGGLNEGRRLPRRAKDAVSVSADYDWSFGLSTGATVTMVGDSFNDAANTQRLDGYARLDLRASLPINEHLEIYGRIDNVTDEEYATVYGYSTYGRSAYGGVRVRF</sequence>
<dbReference type="SUPFAM" id="SSF56935">
    <property type="entry name" value="Porins"/>
    <property type="match status" value="1"/>
</dbReference>
<organism evidence="15 16">
    <name type="scientific">Sphingobium agri</name>
    <dbReference type="NCBI Taxonomy" id="2933566"/>
    <lineage>
        <taxon>Bacteria</taxon>
        <taxon>Pseudomonadati</taxon>
        <taxon>Pseudomonadota</taxon>
        <taxon>Alphaproteobacteria</taxon>
        <taxon>Sphingomonadales</taxon>
        <taxon>Sphingomonadaceae</taxon>
        <taxon>Sphingobium</taxon>
    </lineage>
</organism>
<evidence type="ECO:0000256" key="4">
    <source>
        <dbReference type="ARBA" id="ARBA00022692"/>
    </source>
</evidence>
<dbReference type="InterPro" id="IPR037066">
    <property type="entry name" value="Plug_dom_sf"/>
</dbReference>
<keyword evidence="6 11" id="KW-0798">TonB box</keyword>
<dbReference type="InterPro" id="IPR012910">
    <property type="entry name" value="Plug_dom"/>
</dbReference>
<evidence type="ECO:0000256" key="7">
    <source>
        <dbReference type="ARBA" id="ARBA00023136"/>
    </source>
</evidence>
<proteinExistence type="inferred from homology"/>
<keyword evidence="8 15" id="KW-0675">Receptor</keyword>
<dbReference type="InterPro" id="IPR000531">
    <property type="entry name" value="Beta-barrel_TonB"/>
</dbReference>
<feature type="signal peptide" evidence="12">
    <location>
        <begin position="1"/>
        <end position="19"/>
    </location>
</feature>
<reference evidence="15 16" key="1">
    <citation type="submission" date="2022-04" db="EMBL/GenBank/DDBJ databases">
        <authorList>
            <person name="Huq M.A."/>
        </authorList>
    </citation>
    <scope>NUCLEOTIDE SEQUENCE [LARGE SCALE GENOMIC DNA]</scope>
    <source>
        <strain evidence="15 16">MAH-33</strain>
    </source>
</reference>
<keyword evidence="9 10" id="KW-0998">Cell outer membrane</keyword>
<keyword evidence="7 10" id="KW-0472">Membrane</keyword>
<evidence type="ECO:0000256" key="3">
    <source>
        <dbReference type="ARBA" id="ARBA00022452"/>
    </source>
</evidence>
<evidence type="ECO:0000259" key="13">
    <source>
        <dbReference type="Pfam" id="PF00593"/>
    </source>
</evidence>
<evidence type="ECO:0000256" key="8">
    <source>
        <dbReference type="ARBA" id="ARBA00023170"/>
    </source>
</evidence>
<dbReference type="RefSeq" id="WP_247234070.1">
    <property type="nucleotide sequence ID" value="NZ_JALKHS010000018.1"/>
</dbReference>
<evidence type="ECO:0000313" key="16">
    <source>
        <dbReference type="Proteomes" id="UP001203512"/>
    </source>
</evidence>
<keyword evidence="4 10" id="KW-0812">Transmembrane</keyword>
<evidence type="ECO:0000256" key="2">
    <source>
        <dbReference type="ARBA" id="ARBA00022448"/>
    </source>
</evidence>
<keyword evidence="16" id="KW-1185">Reference proteome</keyword>
<protein>
    <submittedName>
        <fullName evidence="15">TonB-dependent receptor</fullName>
    </submittedName>
</protein>
<dbReference type="Proteomes" id="UP001203512">
    <property type="component" value="Unassembled WGS sequence"/>
</dbReference>
<evidence type="ECO:0000259" key="14">
    <source>
        <dbReference type="Pfam" id="PF07715"/>
    </source>
</evidence>
<dbReference type="CDD" id="cd01347">
    <property type="entry name" value="ligand_gated_channel"/>
    <property type="match status" value="1"/>
</dbReference>